<comment type="caution">
    <text evidence="1">The sequence shown here is derived from an EMBL/GenBank/DDBJ whole genome shotgun (WGS) entry which is preliminary data.</text>
</comment>
<keyword evidence="2" id="KW-1185">Reference proteome</keyword>
<gene>
    <name evidence="1" type="ORF">JOB18_004253</name>
</gene>
<evidence type="ECO:0000313" key="1">
    <source>
        <dbReference type="EMBL" id="KAG7501661.1"/>
    </source>
</evidence>
<protein>
    <submittedName>
        <fullName evidence="1">Uncharacterized protein</fullName>
    </submittedName>
</protein>
<organism evidence="1 2">
    <name type="scientific">Solea senegalensis</name>
    <name type="common">Senegalese sole</name>
    <dbReference type="NCBI Taxonomy" id="28829"/>
    <lineage>
        <taxon>Eukaryota</taxon>
        <taxon>Metazoa</taxon>
        <taxon>Chordata</taxon>
        <taxon>Craniata</taxon>
        <taxon>Vertebrata</taxon>
        <taxon>Euteleostomi</taxon>
        <taxon>Actinopterygii</taxon>
        <taxon>Neopterygii</taxon>
        <taxon>Teleostei</taxon>
        <taxon>Neoteleostei</taxon>
        <taxon>Acanthomorphata</taxon>
        <taxon>Carangaria</taxon>
        <taxon>Pleuronectiformes</taxon>
        <taxon>Pleuronectoidei</taxon>
        <taxon>Soleidae</taxon>
        <taxon>Solea</taxon>
    </lineage>
</organism>
<reference evidence="1 2" key="1">
    <citation type="journal article" date="2021" name="Sci. Rep.">
        <title>Chromosome anchoring in Senegalese sole (Solea senegalensis) reveals sex-associated markers and genome rearrangements in flatfish.</title>
        <authorList>
            <person name="Guerrero-Cozar I."/>
            <person name="Gomez-Garrido J."/>
            <person name="Berbel C."/>
            <person name="Martinez-Blanch J.F."/>
            <person name="Alioto T."/>
            <person name="Claros M.G."/>
            <person name="Gagnaire P.A."/>
            <person name="Manchado M."/>
        </authorList>
    </citation>
    <scope>NUCLEOTIDE SEQUENCE [LARGE SCALE GENOMIC DNA]</scope>
    <source>
        <strain evidence="1">Sse05_10M</strain>
    </source>
</reference>
<accession>A0AAV6RCA5</accession>
<dbReference type="Proteomes" id="UP000693946">
    <property type="component" value="Linkage Group LG2"/>
</dbReference>
<dbReference type="AlphaFoldDB" id="A0AAV6RCA5"/>
<proteinExistence type="predicted"/>
<evidence type="ECO:0000313" key="2">
    <source>
        <dbReference type="Proteomes" id="UP000693946"/>
    </source>
</evidence>
<name>A0AAV6RCA5_SOLSE</name>
<dbReference type="EMBL" id="JAGKHQ010000012">
    <property type="protein sequence ID" value="KAG7501661.1"/>
    <property type="molecule type" value="Genomic_DNA"/>
</dbReference>
<sequence>MQICLYLAGGSTYIQKTVGALPVPGTCRKWAGTTLTALLTSRRCCPIRRLESEAPPRSDCETRCCSEANGERTERAKHRVTLTCEVHRGLKSKKKRKIFFLT</sequence>